<dbReference type="Gene3D" id="3.90.180.10">
    <property type="entry name" value="Medium-chain alcohol dehydrogenases, catalytic domain"/>
    <property type="match status" value="1"/>
</dbReference>
<sequence length="325" mass="33730">MRSAIHEVFGDPAAVLRLAEMPLPQPVAGQVRIRTILSPIHNHDLWTVRGAYGYKPILPAIGGSEAVGIVDAAGAGVDSALIGKRVVAAGVHGTWAEQFIAPAASLVPVPDAITDEAAAQLIAMPFSAIALLEFLNVEKGDWIIQNAANGAVGKTLAMLAHSRGVHAINLVRRDAGVEELAVFGIENAVSTASPDWKTKVRALVGNAPIRAAVDSVGGVASNDLADLLGENGLLVSFGTAAGKPMQIASGSVIFKQLTIKGFWGSKISAAMPTEERRRLIGELITRVASGDVKLPVEAAYDMTEIAQAVKSSLAPGKAGKVLLKP</sequence>
<keyword evidence="3" id="KW-0276">Fatty acid metabolism</keyword>
<keyword evidence="13" id="KW-1185">Reference proteome</keyword>
<proteinExistence type="inferred from homology"/>
<keyword evidence="2" id="KW-0444">Lipid biosynthesis</keyword>
<evidence type="ECO:0000256" key="9">
    <source>
        <dbReference type="ARBA" id="ARBA00038963"/>
    </source>
</evidence>
<evidence type="ECO:0000256" key="6">
    <source>
        <dbReference type="ARBA" id="ARBA00023002"/>
    </source>
</evidence>
<dbReference type="InterPro" id="IPR013154">
    <property type="entry name" value="ADH-like_N"/>
</dbReference>
<name>A0A1C3VGC0_9HYPH</name>
<keyword evidence="4" id="KW-0521">NADP</keyword>
<dbReference type="Gene3D" id="3.40.50.720">
    <property type="entry name" value="NAD(P)-binding Rossmann-like Domain"/>
    <property type="match status" value="1"/>
</dbReference>
<dbReference type="PANTHER" id="PTHR43981:SF2">
    <property type="entry name" value="ENOYL-[ACYL-CARRIER-PROTEIN] REDUCTASE, MITOCHONDRIAL"/>
    <property type="match status" value="1"/>
</dbReference>
<dbReference type="STRING" id="411945.GA0061102_1012119"/>
<keyword evidence="6" id="KW-0560">Oxidoreductase</keyword>
<dbReference type="Pfam" id="PF08240">
    <property type="entry name" value="ADH_N"/>
    <property type="match status" value="1"/>
</dbReference>
<reference evidence="13" key="1">
    <citation type="submission" date="2016-08" db="EMBL/GenBank/DDBJ databases">
        <authorList>
            <person name="Varghese N."/>
            <person name="Submissions Spin"/>
        </authorList>
    </citation>
    <scope>NUCLEOTIDE SEQUENCE [LARGE SCALE GENOMIC DNA]</scope>
    <source>
        <strain evidence="13">HAMBI 2971</strain>
    </source>
</reference>
<evidence type="ECO:0000256" key="4">
    <source>
        <dbReference type="ARBA" id="ARBA00022857"/>
    </source>
</evidence>
<keyword evidence="7" id="KW-0443">Lipid metabolism</keyword>
<dbReference type="InterPro" id="IPR020843">
    <property type="entry name" value="ER"/>
</dbReference>
<evidence type="ECO:0000313" key="13">
    <source>
        <dbReference type="Proteomes" id="UP000199435"/>
    </source>
</evidence>
<evidence type="ECO:0000256" key="8">
    <source>
        <dbReference type="ARBA" id="ARBA00023160"/>
    </source>
</evidence>
<dbReference type="OrthoDB" id="9788224at2"/>
<dbReference type="GO" id="GO:0006633">
    <property type="term" value="P:fatty acid biosynthetic process"/>
    <property type="evidence" value="ECO:0007669"/>
    <property type="project" value="UniProtKB-KW"/>
</dbReference>
<dbReference type="InterPro" id="IPR051034">
    <property type="entry name" value="Mito_Enoyl-ACP_Reductase"/>
</dbReference>
<evidence type="ECO:0000256" key="2">
    <source>
        <dbReference type="ARBA" id="ARBA00022516"/>
    </source>
</evidence>
<dbReference type="CDD" id="cd08292">
    <property type="entry name" value="ETR_like_2"/>
    <property type="match status" value="1"/>
</dbReference>
<dbReference type="Pfam" id="PF00107">
    <property type="entry name" value="ADH_zinc_N"/>
    <property type="match status" value="1"/>
</dbReference>
<dbReference type="InterPro" id="IPR036291">
    <property type="entry name" value="NAD(P)-bd_dom_sf"/>
</dbReference>
<accession>A0A1C3VGC0</accession>
<dbReference type="SUPFAM" id="SSF50129">
    <property type="entry name" value="GroES-like"/>
    <property type="match status" value="1"/>
</dbReference>
<organism evidence="12 13">
    <name type="scientific">Rhizobium miluonense</name>
    <dbReference type="NCBI Taxonomy" id="411945"/>
    <lineage>
        <taxon>Bacteria</taxon>
        <taxon>Pseudomonadati</taxon>
        <taxon>Pseudomonadota</taxon>
        <taxon>Alphaproteobacteria</taxon>
        <taxon>Hyphomicrobiales</taxon>
        <taxon>Rhizobiaceae</taxon>
        <taxon>Rhizobium/Agrobacterium group</taxon>
        <taxon>Rhizobium</taxon>
    </lineage>
</organism>
<keyword evidence="8" id="KW-0275">Fatty acid biosynthesis</keyword>
<comment type="catalytic activity">
    <reaction evidence="10">
        <text>a 2,3-saturated acyl-[ACP] + NADP(+) = a (2E)-enoyl-[ACP] + NADPH + H(+)</text>
        <dbReference type="Rhea" id="RHEA:22564"/>
        <dbReference type="Rhea" id="RHEA-COMP:9925"/>
        <dbReference type="Rhea" id="RHEA-COMP:9926"/>
        <dbReference type="ChEBI" id="CHEBI:15378"/>
        <dbReference type="ChEBI" id="CHEBI:57783"/>
        <dbReference type="ChEBI" id="CHEBI:58349"/>
        <dbReference type="ChEBI" id="CHEBI:78784"/>
        <dbReference type="ChEBI" id="CHEBI:78785"/>
        <dbReference type="EC" id="1.3.1.104"/>
    </reaction>
</comment>
<evidence type="ECO:0000256" key="1">
    <source>
        <dbReference type="ARBA" id="ARBA00010371"/>
    </source>
</evidence>
<evidence type="ECO:0000256" key="5">
    <source>
        <dbReference type="ARBA" id="ARBA00022946"/>
    </source>
</evidence>
<dbReference type="GO" id="GO:0141148">
    <property type="term" value="F:enoyl-[acyl-carrier-protein] reductase (NADPH) activity"/>
    <property type="evidence" value="ECO:0007669"/>
    <property type="project" value="UniProtKB-EC"/>
</dbReference>
<dbReference type="EC" id="1.3.1.104" evidence="9"/>
<feature type="domain" description="Enoyl reductase (ER)" evidence="11">
    <location>
        <begin position="13"/>
        <end position="323"/>
    </location>
</feature>
<protein>
    <recommendedName>
        <fullName evidence="9">enoyl-[acyl-carrier-protein] reductase</fullName>
        <ecNumber evidence="9">1.3.1.104</ecNumber>
    </recommendedName>
</protein>
<comment type="similarity">
    <text evidence="1">Belongs to the zinc-containing alcohol dehydrogenase family. Quinone oxidoreductase subfamily.</text>
</comment>
<keyword evidence="5" id="KW-0809">Transit peptide</keyword>
<evidence type="ECO:0000256" key="10">
    <source>
        <dbReference type="ARBA" id="ARBA00048843"/>
    </source>
</evidence>
<dbReference type="AlphaFoldDB" id="A0A1C3VGC0"/>
<dbReference type="RefSeq" id="WP_092847882.1">
    <property type="nucleotide sequence ID" value="NZ_FMAH01000012.1"/>
</dbReference>
<dbReference type="InterPro" id="IPR011032">
    <property type="entry name" value="GroES-like_sf"/>
</dbReference>
<dbReference type="PANTHER" id="PTHR43981">
    <property type="entry name" value="ENOYL-[ACYL-CARRIER-PROTEIN] REDUCTASE, MITOCHONDRIAL"/>
    <property type="match status" value="1"/>
</dbReference>
<evidence type="ECO:0000313" key="12">
    <source>
        <dbReference type="EMBL" id="SCB26781.1"/>
    </source>
</evidence>
<dbReference type="SMART" id="SM00829">
    <property type="entry name" value="PKS_ER"/>
    <property type="match status" value="1"/>
</dbReference>
<dbReference type="InterPro" id="IPR013149">
    <property type="entry name" value="ADH-like_C"/>
</dbReference>
<dbReference type="SUPFAM" id="SSF51735">
    <property type="entry name" value="NAD(P)-binding Rossmann-fold domains"/>
    <property type="match status" value="1"/>
</dbReference>
<dbReference type="EMBL" id="FMAH01000012">
    <property type="protein sequence ID" value="SCB26781.1"/>
    <property type="molecule type" value="Genomic_DNA"/>
</dbReference>
<dbReference type="Proteomes" id="UP000199435">
    <property type="component" value="Unassembled WGS sequence"/>
</dbReference>
<evidence type="ECO:0000259" key="11">
    <source>
        <dbReference type="SMART" id="SM00829"/>
    </source>
</evidence>
<evidence type="ECO:0000256" key="7">
    <source>
        <dbReference type="ARBA" id="ARBA00023098"/>
    </source>
</evidence>
<gene>
    <name evidence="12" type="ORF">GA0061102_1012119</name>
</gene>
<evidence type="ECO:0000256" key="3">
    <source>
        <dbReference type="ARBA" id="ARBA00022832"/>
    </source>
</evidence>